<feature type="region of interest" description="Disordered" evidence="1">
    <location>
        <begin position="26"/>
        <end position="73"/>
    </location>
</feature>
<comment type="caution">
    <text evidence="2">The sequence shown here is derived from an EMBL/GenBank/DDBJ whole genome shotgun (WGS) entry which is preliminary data.</text>
</comment>
<dbReference type="Proteomes" id="UP000440578">
    <property type="component" value="Unassembled WGS sequence"/>
</dbReference>
<organism evidence="2 3">
    <name type="scientific">Amphibalanus amphitrite</name>
    <name type="common">Striped barnacle</name>
    <name type="synonym">Balanus amphitrite</name>
    <dbReference type="NCBI Taxonomy" id="1232801"/>
    <lineage>
        <taxon>Eukaryota</taxon>
        <taxon>Metazoa</taxon>
        <taxon>Ecdysozoa</taxon>
        <taxon>Arthropoda</taxon>
        <taxon>Crustacea</taxon>
        <taxon>Multicrustacea</taxon>
        <taxon>Cirripedia</taxon>
        <taxon>Thoracica</taxon>
        <taxon>Thoracicalcarea</taxon>
        <taxon>Balanomorpha</taxon>
        <taxon>Balanoidea</taxon>
        <taxon>Balanidae</taxon>
        <taxon>Amphibalaninae</taxon>
        <taxon>Amphibalanus</taxon>
    </lineage>
</organism>
<evidence type="ECO:0000256" key="1">
    <source>
        <dbReference type="SAM" id="MobiDB-lite"/>
    </source>
</evidence>
<evidence type="ECO:0000313" key="2">
    <source>
        <dbReference type="EMBL" id="KAF0301136.1"/>
    </source>
</evidence>
<reference evidence="2 3" key="1">
    <citation type="submission" date="2019-07" db="EMBL/GenBank/DDBJ databases">
        <title>Draft genome assembly of a fouling barnacle, Amphibalanus amphitrite (Darwin, 1854): The first reference genome for Thecostraca.</title>
        <authorList>
            <person name="Kim W."/>
        </authorList>
    </citation>
    <scope>NUCLEOTIDE SEQUENCE [LARGE SCALE GENOMIC DNA]</scope>
    <source>
        <strain evidence="2">SNU_AA5</strain>
        <tissue evidence="2">Soma without cirri and trophi</tissue>
    </source>
</reference>
<evidence type="ECO:0000313" key="3">
    <source>
        <dbReference type="Proteomes" id="UP000440578"/>
    </source>
</evidence>
<dbReference type="AlphaFoldDB" id="A0A6A4W1L4"/>
<accession>A0A6A4W1L4</accession>
<gene>
    <name evidence="2" type="ORF">FJT64_026508</name>
</gene>
<proteinExistence type="predicted"/>
<dbReference type="EMBL" id="VIIS01001197">
    <property type="protein sequence ID" value="KAF0301136.1"/>
    <property type="molecule type" value="Genomic_DNA"/>
</dbReference>
<protein>
    <submittedName>
        <fullName evidence="2">Uncharacterized protein</fullName>
    </submittedName>
</protein>
<sequence length="106" mass="10889">MAVGAPHQGRAVLGLRHIRVCRPQRAGLPASADRAGPSQCTGPSAGSEGGQRVTRLGHRGLGSRLRRRPSSGLPATILSHVGQETSKLCQGAASECHDLHCGQAGP</sequence>
<name>A0A6A4W1L4_AMPAM</name>
<keyword evidence="3" id="KW-1185">Reference proteome</keyword>